<evidence type="ECO:0000256" key="1">
    <source>
        <dbReference type="SAM" id="MobiDB-lite"/>
    </source>
</evidence>
<proteinExistence type="predicted"/>
<sequence>MRRVVAGLVVVAAGLTGLTGCGGDSPQPSELSKKSSTPTPTATPSASPTPTTAADPAAFVRQYIAAANLLVKNGDASRMRAMNAPGCNFCQSTAKSLATFHANGGSYVGDASWHVTEVGKPTGTNPVKVSAYVKVNPHKVVSKRGASPKTDPGRLMLFDFTLAKGQDRWTVKNLVVN</sequence>
<comment type="caution">
    <text evidence="2">The sequence shown here is derived from an EMBL/GenBank/DDBJ whole genome shotgun (WGS) entry which is preliminary data.</text>
</comment>
<evidence type="ECO:0000313" key="2">
    <source>
        <dbReference type="EMBL" id="NYH83074.1"/>
    </source>
</evidence>
<gene>
    <name evidence="2" type="ORF">FHR37_001925</name>
</gene>
<feature type="region of interest" description="Disordered" evidence="1">
    <location>
        <begin position="21"/>
        <end position="53"/>
    </location>
</feature>
<accession>A0ABX2S191</accession>
<reference evidence="2 3" key="1">
    <citation type="submission" date="2020-07" db="EMBL/GenBank/DDBJ databases">
        <title>Sequencing the genomes of 1000 actinobacteria strains.</title>
        <authorList>
            <person name="Klenk H.-P."/>
        </authorList>
    </citation>
    <scope>NUCLEOTIDE SEQUENCE [LARGE SCALE GENOMIC DNA]</scope>
    <source>
        <strain evidence="2 3">DSM 45117</strain>
    </source>
</reference>
<dbReference type="PROSITE" id="PS51257">
    <property type="entry name" value="PROKAR_LIPOPROTEIN"/>
    <property type="match status" value="1"/>
</dbReference>
<keyword evidence="3" id="KW-1185">Reference proteome</keyword>
<name>A0ABX2S191_9ACTN</name>
<evidence type="ECO:0000313" key="3">
    <source>
        <dbReference type="Proteomes" id="UP000533017"/>
    </source>
</evidence>
<protein>
    <submittedName>
        <fullName evidence="2">Type V secretory pathway adhesin AidA</fullName>
    </submittedName>
</protein>
<organism evidence="2 3">
    <name type="scientific">Actinopolymorpha cephalotaxi</name>
    <dbReference type="NCBI Taxonomy" id="504797"/>
    <lineage>
        <taxon>Bacteria</taxon>
        <taxon>Bacillati</taxon>
        <taxon>Actinomycetota</taxon>
        <taxon>Actinomycetes</taxon>
        <taxon>Propionibacteriales</taxon>
        <taxon>Actinopolymorphaceae</taxon>
        <taxon>Actinopolymorpha</taxon>
    </lineage>
</organism>
<dbReference type="RefSeq" id="WP_139238971.1">
    <property type="nucleotide sequence ID" value="NZ_FOOI01000007.1"/>
</dbReference>
<dbReference type="EMBL" id="JACBZA010000001">
    <property type="protein sequence ID" value="NYH83074.1"/>
    <property type="molecule type" value="Genomic_DNA"/>
</dbReference>
<feature type="compositionally biased region" description="Low complexity" evidence="1">
    <location>
        <begin position="35"/>
        <end position="53"/>
    </location>
</feature>
<dbReference type="Proteomes" id="UP000533017">
    <property type="component" value="Unassembled WGS sequence"/>
</dbReference>